<protein>
    <recommendedName>
        <fullName evidence="2">DnaJ homologue subfamily C member 28 conserved domain-containing protein</fullName>
    </recommendedName>
</protein>
<sequence>MWSLLGWLMPPSAALSPYICARCARAKLAAQASLPIRRIALASVRQYAESAAQQKEDGQDDRFTNDEKHHQYGGNSGPQEKGGGAMTRRLRDMSNEALETGGRSAQKTVSEAGFSEDLKRQLEERIASASFRAEHRNAFTEMELPSTASRHTRDLATAGAWTGTESIHDASLRMLNDAHKPLKGPTGGRAGSIVPLPRTVDTGRRSNAGQGVRLANARDRSGLYASLKDSDIDEQERQKRFQEMKDRFSPHARAVVPGTIQGLTALANERIENAIARGQFKNLPNRGKEVERDYNASSPFINTTEYFLNKMIQRQDIVPPWIEAQQELTAVASKFRTRLRAEWKRHAARMIASKGGSLQEQIKKAEAYAKAELIANPQRKKKEILNAIEDDGHVSQISLSGELKLPSPGSPDAAVFEEIVAEKVTLDQEAQKQATPEGIQASQTVDVPDAAPAPSTPPATHPFRDPAWENIEHAYHKLAIEDLNSKTRSYNLQAPELARKPYFSLERELKACYADVAPQLAAAIRERAVKPIRKTEGFSQSLAGGGGVMHSLVGQKVKVRDERAEKQYGFRQLWKDVFGAKEA</sequence>
<feature type="compositionally biased region" description="Gly residues" evidence="1">
    <location>
        <begin position="74"/>
        <end position="85"/>
    </location>
</feature>
<evidence type="ECO:0000313" key="3">
    <source>
        <dbReference type="EMBL" id="OAG12293.1"/>
    </source>
</evidence>
<dbReference type="STRING" id="1460663.A0A177CXN1"/>
<proteinExistence type="predicted"/>
<evidence type="ECO:0000313" key="4">
    <source>
        <dbReference type="Proteomes" id="UP000077069"/>
    </source>
</evidence>
<dbReference type="Pfam" id="PF09350">
    <property type="entry name" value="DJC28_CD"/>
    <property type="match status" value="1"/>
</dbReference>
<dbReference type="InParanoid" id="A0A177CXN1"/>
<evidence type="ECO:0000256" key="1">
    <source>
        <dbReference type="SAM" id="MobiDB-lite"/>
    </source>
</evidence>
<accession>A0A177CXN1</accession>
<dbReference type="PANTHER" id="PTHR39394:SF1">
    <property type="entry name" value="DNAJ HOMOLOGUE SUBFAMILY C MEMBER 28 CONSERVED DOMAIN-CONTAINING PROTEIN"/>
    <property type="match status" value="1"/>
</dbReference>
<name>A0A177CXN1_9PLEO</name>
<dbReference type="AlphaFoldDB" id="A0A177CXN1"/>
<feature type="region of interest" description="Disordered" evidence="1">
    <location>
        <begin position="182"/>
        <end position="210"/>
    </location>
</feature>
<dbReference type="OrthoDB" id="1922282at2759"/>
<feature type="region of interest" description="Disordered" evidence="1">
    <location>
        <begin position="51"/>
        <end position="86"/>
    </location>
</feature>
<feature type="compositionally biased region" description="Basic and acidic residues" evidence="1">
    <location>
        <begin position="54"/>
        <end position="70"/>
    </location>
</feature>
<dbReference type="PANTHER" id="PTHR39394">
    <property type="entry name" value="YALI0E31793P"/>
    <property type="match status" value="1"/>
</dbReference>
<dbReference type="InterPro" id="IPR018961">
    <property type="entry name" value="DnaJ_homolog_subfam-C_membr-28"/>
</dbReference>
<evidence type="ECO:0000259" key="2">
    <source>
        <dbReference type="Pfam" id="PF09350"/>
    </source>
</evidence>
<dbReference type="Proteomes" id="UP000077069">
    <property type="component" value="Unassembled WGS sequence"/>
</dbReference>
<dbReference type="RefSeq" id="XP_018042658.1">
    <property type="nucleotide sequence ID" value="XM_018179889.1"/>
</dbReference>
<keyword evidence="4" id="KW-1185">Reference proteome</keyword>
<feature type="region of interest" description="Disordered" evidence="1">
    <location>
        <begin position="428"/>
        <end position="465"/>
    </location>
</feature>
<reference evidence="3 4" key="1">
    <citation type="submission" date="2016-05" db="EMBL/GenBank/DDBJ databases">
        <title>Comparative analysis of secretome profiles of manganese(II)-oxidizing ascomycete fungi.</title>
        <authorList>
            <consortium name="DOE Joint Genome Institute"/>
            <person name="Zeiner C.A."/>
            <person name="Purvine S.O."/>
            <person name="Zink E.M."/>
            <person name="Wu S."/>
            <person name="Pasa-Tolic L."/>
            <person name="Chaput D.L."/>
            <person name="Haridas S."/>
            <person name="Grigoriev I.V."/>
            <person name="Santelli C.M."/>
            <person name="Hansel C.M."/>
        </authorList>
    </citation>
    <scope>NUCLEOTIDE SEQUENCE [LARGE SCALE GENOMIC DNA]</scope>
    <source>
        <strain evidence="3 4">AP3s5-JAC2a</strain>
    </source>
</reference>
<dbReference type="GeneID" id="28763375"/>
<dbReference type="EMBL" id="KV441548">
    <property type="protein sequence ID" value="OAG12293.1"/>
    <property type="molecule type" value="Genomic_DNA"/>
</dbReference>
<feature type="domain" description="DnaJ homologue subfamily C member 28 conserved" evidence="2">
    <location>
        <begin position="266"/>
        <end position="336"/>
    </location>
</feature>
<gene>
    <name evidence="3" type="ORF">CC84DRAFT_1171044</name>
</gene>
<organism evidence="3 4">
    <name type="scientific">Paraphaeosphaeria sporulosa</name>
    <dbReference type="NCBI Taxonomy" id="1460663"/>
    <lineage>
        <taxon>Eukaryota</taxon>
        <taxon>Fungi</taxon>
        <taxon>Dikarya</taxon>
        <taxon>Ascomycota</taxon>
        <taxon>Pezizomycotina</taxon>
        <taxon>Dothideomycetes</taxon>
        <taxon>Pleosporomycetidae</taxon>
        <taxon>Pleosporales</taxon>
        <taxon>Massarineae</taxon>
        <taxon>Didymosphaeriaceae</taxon>
        <taxon>Paraphaeosphaeria</taxon>
    </lineage>
</organism>